<dbReference type="InterPro" id="IPR027417">
    <property type="entry name" value="P-loop_NTPase"/>
</dbReference>
<dbReference type="InterPro" id="IPR050238">
    <property type="entry name" value="DNA_Rep/Repair_Clamp_Loader"/>
</dbReference>
<dbReference type="SUPFAM" id="SSF52540">
    <property type="entry name" value="P-loop containing nucleoside triphosphate hydrolases"/>
    <property type="match status" value="1"/>
</dbReference>
<dbReference type="CDD" id="cd00009">
    <property type="entry name" value="AAA"/>
    <property type="match status" value="1"/>
</dbReference>
<dbReference type="SMART" id="SM00382">
    <property type="entry name" value="AAA"/>
    <property type="match status" value="1"/>
</dbReference>
<evidence type="ECO:0000313" key="4">
    <source>
        <dbReference type="Proteomes" id="UP000823046"/>
    </source>
</evidence>
<comment type="similarity">
    <text evidence="1">Belongs to the activator 1 small subunits family.</text>
</comment>
<comment type="caution">
    <text evidence="3">The sequence shown here is derived from an EMBL/GenBank/DDBJ whole genome shotgun (WGS) entry which is preliminary data.</text>
</comment>
<dbReference type="InterPro" id="IPR003593">
    <property type="entry name" value="AAA+_ATPase"/>
</dbReference>
<evidence type="ECO:0000259" key="2">
    <source>
        <dbReference type="SMART" id="SM00382"/>
    </source>
</evidence>
<feature type="domain" description="AAA+ ATPase" evidence="2">
    <location>
        <begin position="8"/>
        <end position="164"/>
    </location>
</feature>
<feature type="non-terminal residue" evidence="3">
    <location>
        <position position="181"/>
    </location>
</feature>
<sequence length="181" mass="19856">KRYIQKNQLPHLLFHGPPGTGKTSTILALAKILYGIKSKAFVLELNASDDRGISTVREQIKTFSEAKSSFGFSDLVAEPLRSSSDPSLPLNGNSASISPHISTKLIILDEADQMTSSAQNALRRIMEQYSKNVRFCLICNSVNKINPAIKSRCTGFRFAPLGKEAVSFHTMDFYSSKGDIG</sequence>
<dbReference type="EMBL" id="JADAQX010000009">
    <property type="protein sequence ID" value="KAF8822981.1"/>
    <property type="molecule type" value="Genomic_DNA"/>
</dbReference>
<evidence type="ECO:0000313" key="3">
    <source>
        <dbReference type="EMBL" id="KAF8822981.1"/>
    </source>
</evidence>
<organism evidence="3 4">
    <name type="scientific">Cardiosporidium cionae</name>
    <dbReference type="NCBI Taxonomy" id="476202"/>
    <lineage>
        <taxon>Eukaryota</taxon>
        <taxon>Sar</taxon>
        <taxon>Alveolata</taxon>
        <taxon>Apicomplexa</taxon>
        <taxon>Aconoidasida</taxon>
        <taxon>Nephromycida</taxon>
        <taxon>Cardiosporidium</taxon>
    </lineage>
</organism>
<reference evidence="3 4" key="1">
    <citation type="journal article" date="2020" name="bioRxiv">
        <title>Metabolic contributions of an alphaproteobacterial endosymbiont in the apicomplexan Cardiosporidium cionae.</title>
        <authorList>
            <person name="Hunter E.S."/>
            <person name="Paight C.J."/>
            <person name="Lane C.E."/>
        </authorList>
    </citation>
    <scope>NUCLEOTIDE SEQUENCE [LARGE SCALE GENOMIC DNA]</scope>
    <source>
        <strain evidence="3">ESH_2018</strain>
    </source>
</reference>
<keyword evidence="4" id="KW-1185">Reference proteome</keyword>
<protein>
    <submittedName>
        <fullName evidence="3">Replication factor C, subunit 5</fullName>
    </submittedName>
</protein>
<gene>
    <name evidence="3" type="ORF">IE077_001558</name>
</gene>
<feature type="non-terminal residue" evidence="3">
    <location>
        <position position="1"/>
    </location>
</feature>
<dbReference type="Gene3D" id="3.40.50.300">
    <property type="entry name" value="P-loop containing nucleotide triphosphate hydrolases"/>
    <property type="match status" value="1"/>
</dbReference>
<evidence type="ECO:0000256" key="1">
    <source>
        <dbReference type="ARBA" id="ARBA00005378"/>
    </source>
</evidence>
<proteinExistence type="inferred from homology"/>
<dbReference type="InterPro" id="IPR003959">
    <property type="entry name" value="ATPase_AAA_core"/>
</dbReference>
<dbReference type="PANTHER" id="PTHR11669:SF9">
    <property type="entry name" value="REPLICATION FACTOR C SUBUNIT 5"/>
    <property type="match status" value="1"/>
</dbReference>
<dbReference type="Proteomes" id="UP000823046">
    <property type="component" value="Unassembled WGS sequence"/>
</dbReference>
<dbReference type="PANTHER" id="PTHR11669">
    <property type="entry name" value="REPLICATION FACTOR C / DNA POLYMERASE III GAMMA-TAU SUBUNIT"/>
    <property type="match status" value="1"/>
</dbReference>
<name>A0ABQ7JG38_9APIC</name>
<accession>A0ABQ7JG38</accession>
<dbReference type="Pfam" id="PF00004">
    <property type="entry name" value="AAA"/>
    <property type="match status" value="1"/>
</dbReference>